<dbReference type="AlphaFoldDB" id="A0AAV8Z594"/>
<accession>A0AAV8Z594</accession>
<evidence type="ECO:0000313" key="2">
    <source>
        <dbReference type="Proteomes" id="UP001162162"/>
    </source>
</evidence>
<comment type="caution">
    <text evidence="1">The sequence shown here is derived from an EMBL/GenBank/DDBJ whole genome shotgun (WGS) entry which is preliminary data.</text>
</comment>
<protein>
    <recommendedName>
        <fullName evidence="3">Protein quiver</fullName>
    </recommendedName>
</protein>
<reference evidence="1" key="1">
    <citation type="journal article" date="2023" name="Insect Mol. Biol.">
        <title>Genome sequencing provides insights into the evolution of gene families encoding plant cell wall-degrading enzymes in longhorned beetles.</title>
        <authorList>
            <person name="Shin N.R."/>
            <person name="Okamura Y."/>
            <person name="Kirsch R."/>
            <person name="Pauchet Y."/>
        </authorList>
    </citation>
    <scope>NUCLEOTIDE SEQUENCE</scope>
    <source>
        <strain evidence="1">AMC_N1</strain>
    </source>
</reference>
<evidence type="ECO:0000313" key="1">
    <source>
        <dbReference type="EMBL" id="KAJ8959175.1"/>
    </source>
</evidence>
<name>A0AAV8Z594_9CUCU</name>
<proteinExistence type="predicted"/>
<dbReference type="EMBL" id="JAPWTK010000014">
    <property type="protein sequence ID" value="KAJ8959175.1"/>
    <property type="molecule type" value="Genomic_DNA"/>
</dbReference>
<evidence type="ECO:0008006" key="3">
    <source>
        <dbReference type="Google" id="ProtNLM"/>
    </source>
</evidence>
<organism evidence="1 2">
    <name type="scientific">Aromia moschata</name>
    <dbReference type="NCBI Taxonomy" id="1265417"/>
    <lineage>
        <taxon>Eukaryota</taxon>
        <taxon>Metazoa</taxon>
        <taxon>Ecdysozoa</taxon>
        <taxon>Arthropoda</taxon>
        <taxon>Hexapoda</taxon>
        <taxon>Insecta</taxon>
        <taxon>Pterygota</taxon>
        <taxon>Neoptera</taxon>
        <taxon>Endopterygota</taxon>
        <taxon>Coleoptera</taxon>
        <taxon>Polyphaga</taxon>
        <taxon>Cucujiformia</taxon>
        <taxon>Chrysomeloidea</taxon>
        <taxon>Cerambycidae</taxon>
        <taxon>Cerambycinae</taxon>
        <taxon>Callichromatini</taxon>
        <taxon>Aromia</taxon>
    </lineage>
</organism>
<dbReference type="Proteomes" id="UP001162162">
    <property type="component" value="Unassembled WGS sequence"/>
</dbReference>
<gene>
    <name evidence="1" type="ORF">NQ318_022436</name>
</gene>
<sequence>MECYNCHQTTKDCVDGIRRRLHTNNRVPCMANECFVLKYETNRPGVTVKAVQRGCHDIPHADLLKTISDTIRETDFSLCNTTLCNTAMNSSPSFNIFTLYALYLVYNIVSL</sequence>
<keyword evidence="2" id="KW-1185">Reference proteome</keyword>